<comment type="similarity">
    <text evidence="1 8">Belongs to the transcriptional regulatory CopG/NikR family.</text>
</comment>
<evidence type="ECO:0000256" key="3">
    <source>
        <dbReference type="ARBA" id="ARBA00022723"/>
    </source>
</evidence>
<dbReference type="NCBIfam" id="NF003381">
    <property type="entry name" value="PRK04460.1"/>
    <property type="match status" value="1"/>
</dbReference>
<keyword evidence="3 8" id="KW-0479">Metal-binding</keyword>
<dbReference type="Proteomes" id="UP000721844">
    <property type="component" value="Unassembled WGS sequence"/>
</dbReference>
<dbReference type="Gene3D" id="3.30.70.1150">
    <property type="entry name" value="ACT-like. Chain A, domain 2"/>
    <property type="match status" value="1"/>
</dbReference>
<dbReference type="InterPro" id="IPR014864">
    <property type="entry name" value="TF_NikR_Ni-bd_C"/>
</dbReference>
<evidence type="ECO:0000259" key="9">
    <source>
        <dbReference type="Pfam" id="PF01402"/>
    </source>
</evidence>
<keyword evidence="4 8" id="KW-0805">Transcription regulation</keyword>
<keyword evidence="2 8" id="KW-0533">Nickel</keyword>
<evidence type="ECO:0000256" key="2">
    <source>
        <dbReference type="ARBA" id="ARBA00022596"/>
    </source>
</evidence>
<dbReference type="GO" id="GO:0016151">
    <property type="term" value="F:nickel cation binding"/>
    <property type="evidence" value="ECO:0007669"/>
    <property type="project" value="UniProtKB-UniRule"/>
</dbReference>
<dbReference type="InterPro" id="IPR014160">
    <property type="entry name" value="Nickel_NikR_proteobac"/>
</dbReference>
<protein>
    <recommendedName>
        <fullName evidence="8">Putative nickel-responsive regulator</fullName>
    </recommendedName>
</protein>
<name>A0A963Z300_9PROT</name>
<evidence type="ECO:0000313" key="12">
    <source>
        <dbReference type="Proteomes" id="UP000721844"/>
    </source>
</evidence>
<dbReference type="NCBIfam" id="TIGR02793">
    <property type="entry name" value="nikR"/>
    <property type="match status" value="1"/>
</dbReference>
<evidence type="ECO:0000259" key="10">
    <source>
        <dbReference type="Pfam" id="PF08753"/>
    </source>
</evidence>
<dbReference type="CDD" id="cd22231">
    <property type="entry name" value="RHH_NikR_HicB-like"/>
    <property type="match status" value="1"/>
</dbReference>
<dbReference type="InterPro" id="IPR013321">
    <property type="entry name" value="Arc_rbn_hlx_hlx"/>
</dbReference>
<feature type="domain" description="Ribbon-helix-helix protein CopG" evidence="9">
    <location>
        <begin position="3"/>
        <end position="43"/>
    </location>
</feature>
<feature type="binding site" evidence="8">
    <location>
        <position position="89"/>
    </location>
    <ligand>
        <name>Ni(2+)</name>
        <dbReference type="ChEBI" id="CHEBI:49786"/>
    </ligand>
</feature>
<comment type="cofactor">
    <cofactor evidence="8">
        <name>Ni(2+)</name>
        <dbReference type="ChEBI" id="CHEBI:49786"/>
    </cofactor>
    <text evidence="8">Binds 1 nickel ion per subunit.</text>
</comment>
<keyword evidence="5 8" id="KW-0238">DNA-binding</keyword>
<dbReference type="PANTHER" id="PTHR34719:SF2">
    <property type="entry name" value="NICKEL-RESPONSIVE REGULATOR"/>
    <property type="match status" value="1"/>
</dbReference>
<dbReference type="HAMAP" id="MF_00476">
    <property type="entry name" value="NikR"/>
    <property type="match status" value="1"/>
</dbReference>
<dbReference type="InterPro" id="IPR050192">
    <property type="entry name" value="CopG/NikR_regulator"/>
</dbReference>
<feature type="binding site" evidence="8">
    <location>
        <position position="95"/>
    </location>
    <ligand>
        <name>Ni(2+)</name>
        <dbReference type="ChEBI" id="CHEBI:49786"/>
    </ligand>
</feature>
<dbReference type="EMBL" id="JAESVA010000005">
    <property type="protein sequence ID" value="MCB8881661.1"/>
    <property type="molecule type" value="Genomic_DNA"/>
</dbReference>
<evidence type="ECO:0000256" key="7">
    <source>
        <dbReference type="ARBA" id="ARBA00024723"/>
    </source>
</evidence>
<keyword evidence="6 8" id="KW-0804">Transcription</keyword>
<proteinExistence type="inferred from homology"/>
<comment type="caution">
    <text evidence="11">The sequence shown here is derived from an EMBL/GenBank/DDBJ whole genome shotgun (WGS) entry which is preliminary data.</text>
</comment>
<comment type="function">
    <text evidence="7">Transcriptional repressor of the nikABCDE operon. Is active in the presence of excessive concentrations of intracellular nickel.</text>
</comment>
<evidence type="ECO:0000256" key="5">
    <source>
        <dbReference type="ARBA" id="ARBA00023125"/>
    </source>
</evidence>
<dbReference type="SUPFAM" id="SSF55021">
    <property type="entry name" value="ACT-like"/>
    <property type="match status" value="1"/>
</dbReference>
<dbReference type="InterPro" id="IPR027271">
    <property type="entry name" value="Acetolactate_synth/TF_NikR_C"/>
</dbReference>
<dbReference type="SUPFAM" id="SSF47598">
    <property type="entry name" value="Ribbon-helix-helix"/>
    <property type="match status" value="1"/>
</dbReference>
<evidence type="ECO:0000256" key="8">
    <source>
        <dbReference type="HAMAP-Rule" id="MF_00476"/>
    </source>
</evidence>
<dbReference type="InterPro" id="IPR022988">
    <property type="entry name" value="Ni_resp_reg_NikR"/>
</dbReference>
<dbReference type="AlphaFoldDB" id="A0A963Z300"/>
<dbReference type="Gene3D" id="1.10.1220.10">
    <property type="entry name" value="Met repressor-like"/>
    <property type="match status" value="1"/>
</dbReference>
<dbReference type="GO" id="GO:0003700">
    <property type="term" value="F:DNA-binding transcription factor activity"/>
    <property type="evidence" value="ECO:0007669"/>
    <property type="project" value="UniProtKB-UniRule"/>
</dbReference>
<comment type="function">
    <text evidence="8">Transcriptional regulator.</text>
</comment>
<dbReference type="PANTHER" id="PTHR34719">
    <property type="entry name" value="NICKEL-RESPONSIVE REGULATOR"/>
    <property type="match status" value="1"/>
</dbReference>
<evidence type="ECO:0000256" key="1">
    <source>
        <dbReference type="ARBA" id="ARBA00008478"/>
    </source>
</evidence>
<feature type="domain" description="Transcription factor NikR nickel binding C-terminal" evidence="10">
    <location>
        <begin position="53"/>
        <end position="129"/>
    </location>
</feature>
<dbReference type="InterPro" id="IPR045865">
    <property type="entry name" value="ACT-like_dom_sf"/>
</dbReference>
<sequence length="152" mass="16645">MQRFTITIDDDLLEAVDTLMAAKGYASRSEAIRDMIRAAATQEAAIADQTPCVAILGYVYDHETRALAQRLTHTLHDHHDLSVAGMHVHLDHDTCLEVSVLRGPVGDVRGLADSLTSQRGVRHANLHVVPVAVTHDRHEHGGRGSDHTHTRA</sequence>
<gene>
    <name evidence="11" type="primary">nikR</name>
    <name evidence="11" type="ORF">ACELLULO517_15535</name>
</gene>
<dbReference type="GO" id="GO:0010045">
    <property type="term" value="P:response to nickel cation"/>
    <property type="evidence" value="ECO:0007669"/>
    <property type="project" value="InterPro"/>
</dbReference>
<dbReference type="InterPro" id="IPR002145">
    <property type="entry name" value="CopG"/>
</dbReference>
<reference evidence="11 12" key="1">
    <citation type="journal article" date="2021" name="Microorganisms">
        <title>Acidisoma silvae sp. nov. and Acidisomacellulosilytica sp. nov., Two Acidophilic Bacteria Isolated from Decaying Wood, Hydrolyzing Cellulose and Producing Poly-3-hydroxybutyrate.</title>
        <authorList>
            <person name="Mieszkin S."/>
            <person name="Pouder E."/>
            <person name="Uroz S."/>
            <person name="Simon-Colin C."/>
            <person name="Alain K."/>
        </authorList>
    </citation>
    <scope>NUCLEOTIDE SEQUENCE [LARGE SCALE GENOMIC DNA]</scope>
    <source>
        <strain evidence="11 12">HW T5.17</strain>
    </source>
</reference>
<dbReference type="RefSeq" id="WP_227308326.1">
    <property type="nucleotide sequence ID" value="NZ_JAESVA010000005.1"/>
</dbReference>
<feature type="binding site" evidence="8">
    <location>
        <position position="87"/>
    </location>
    <ligand>
        <name>Ni(2+)</name>
        <dbReference type="ChEBI" id="CHEBI:49786"/>
    </ligand>
</feature>
<evidence type="ECO:0000313" key="11">
    <source>
        <dbReference type="EMBL" id="MCB8881661.1"/>
    </source>
</evidence>
<dbReference type="InterPro" id="IPR010985">
    <property type="entry name" value="Ribbon_hlx_hlx"/>
</dbReference>
<feature type="binding site" evidence="8">
    <location>
        <position position="76"/>
    </location>
    <ligand>
        <name>Ni(2+)</name>
        <dbReference type="ChEBI" id="CHEBI:49786"/>
    </ligand>
</feature>
<dbReference type="Pfam" id="PF08753">
    <property type="entry name" value="NikR_C"/>
    <property type="match status" value="1"/>
</dbReference>
<dbReference type="Pfam" id="PF01402">
    <property type="entry name" value="RHH_1"/>
    <property type="match status" value="1"/>
</dbReference>
<dbReference type="GO" id="GO:0003677">
    <property type="term" value="F:DNA binding"/>
    <property type="evidence" value="ECO:0007669"/>
    <property type="project" value="UniProtKB-KW"/>
</dbReference>
<evidence type="ECO:0000256" key="4">
    <source>
        <dbReference type="ARBA" id="ARBA00023015"/>
    </source>
</evidence>
<evidence type="ECO:0000256" key="6">
    <source>
        <dbReference type="ARBA" id="ARBA00023163"/>
    </source>
</evidence>
<keyword evidence="12" id="KW-1185">Reference proteome</keyword>
<dbReference type="NCBIfam" id="NF002815">
    <property type="entry name" value="PRK02967.1"/>
    <property type="match status" value="1"/>
</dbReference>
<accession>A0A963Z300</accession>
<organism evidence="11 12">
    <name type="scientific">Acidisoma cellulosilyticum</name>
    <dbReference type="NCBI Taxonomy" id="2802395"/>
    <lineage>
        <taxon>Bacteria</taxon>
        <taxon>Pseudomonadati</taxon>
        <taxon>Pseudomonadota</taxon>
        <taxon>Alphaproteobacteria</taxon>
        <taxon>Acetobacterales</taxon>
        <taxon>Acidocellaceae</taxon>
        <taxon>Acidisoma</taxon>
    </lineage>
</organism>